<reference evidence="3" key="1">
    <citation type="submission" date="2022-07" db="EMBL/GenBank/DDBJ databases">
        <title>Fungi with potential for degradation of polypropylene.</title>
        <authorList>
            <person name="Gostincar C."/>
        </authorList>
    </citation>
    <scope>NUCLEOTIDE SEQUENCE</scope>
    <source>
        <strain evidence="3">EXF-13287</strain>
    </source>
</reference>
<feature type="region of interest" description="Disordered" evidence="1">
    <location>
        <begin position="1"/>
        <end position="44"/>
    </location>
</feature>
<evidence type="ECO:0008006" key="5">
    <source>
        <dbReference type="Google" id="ProtNLM"/>
    </source>
</evidence>
<feature type="compositionally biased region" description="Low complexity" evidence="1">
    <location>
        <begin position="25"/>
        <end position="44"/>
    </location>
</feature>
<name>A0AA38W049_9PEZI</name>
<dbReference type="AlphaFoldDB" id="A0AA38W049"/>
<feature type="region of interest" description="Disordered" evidence="1">
    <location>
        <begin position="105"/>
        <end position="151"/>
    </location>
</feature>
<protein>
    <recommendedName>
        <fullName evidence="5">Transmembrane protein</fullName>
    </recommendedName>
</protein>
<dbReference type="Proteomes" id="UP001174691">
    <property type="component" value="Unassembled WGS sequence"/>
</dbReference>
<dbReference type="EMBL" id="JANBVN010000012">
    <property type="protein sequence ID" value="KAJ9162380.1"/>
    <property type="molecule type" value="Genomic_DNA"/>
</dbReference>
<keyword evidence="2" id="KW-0812">Transmembrane</keyword>
<comment type="caution">
    <text evidence="3">The sequence shown here is derived from an EMBL/GenBank/DDBJ whole genome shotgun (WGS) entry which is preliminary data.</text>
</comment>
<evidence type="ECO:0000313" key="4">
    <source>
        <dbReference type="Proteomes" id="UP001174691"/>
    </source>
</evidence>
<organism evidence="3 4">
    <name type="scientific">Coniochaeta hoffmannii</name>
    <dbReference type="NCBI Taxonomy" id="91930"/>
    <lineage>
        <taxon>Eukaryota</taxon>
        <taxon>Fungi</taxon>
        <taxon>Dikarya</taxon>
        <taxon>Ascomycota</taxon>
        <taxon>Pezizomycotina</taxon>
        <taxon>Sordariomycetes</taxon>
        <taxon>Sordariomycetidae</taxon>
        <taxon>Coniochaetales</taxon>
        <taxon>Coniochaetaceae</taxon>
        <taxon>Coniochaeta</taxon>
    </lineage>
</organism>
<evidence type="ECO:0000313" key="3">
    <source>
        <dbReference type="EMBL" id="KAJ9162380.1"/>
    </source>
</evidence>
<proteinExistence type="predicted"/>
<keyword evidence="2" id="KW-0472">Membrane</keyword>
<keyword evidence="2" id="KW-1133">Transmembrane helix</keyword>
<feature type="compositionally biased region" description="Basic and acidic residues" evidence="1">
    <location>
        <begin position="106"/>
        <end position="115"/>
    </location>
</feature>
<feature type="transmembrane region" description="Helical" evidence="2">
    <location>
        <begin position="57"/>
        <end position="80"/>
    </location>
</feature>
<evidence type="ECO:0000256" key="2">
    <source>
        <dbReference type="SAM" id="Phobius"/>
    </source>
</evidence>
<evidence type="ECO:0000256" key="1">
    <source>
        <dbReference type="SAM" id="MobiDB-lite"/>
    </source>
</evidence>
<sequence>MTATTTSADFPLPTGFSPGQDGSTGDANSGPASAADGNAAGASGTDTGGLRLSHGGMAAIIVVVVVFALVGIASSVLFYVAKKREWTVRETIRKSTRKVVAALTPRRSEFPRSVKESTGGRSKGGRVRLDDVPPTPRLKPEDLEKGYGPQVTLASVDKKKRSNFSRK</sequence>
<accession>A0AA38W049</accession>
<keyword evidence="4" id="KW-1185">Reference proteome</keyword>
<gene>
    <name evidence="3" type="ORF">NKR19_g1298</name>
</gene>